<evidence type="ECO:0000313" key="4">
    <source>
        <dbReference type="Proteomes" id="UP000305067"/>
    </source>
</evidence>
<dbReference type="OrthoDB" id="448455at2759"/>
<evidence type="ECO:0000259" key="2">
    <source>
        <dbReference type="Pfam" id="PF24883"/>
    </source>
</evidence>
<dbReference type="Pfam" id="PF24883">
    <property type="entry name" value="NPHP3_N"/>
    <property type="match status" value="1"/>
</dbReference>
<proteinExistence type="predicted"/>
<dbReference type="AlphaFoldDB" id="A0A5C3QE30"/>
<evidence type="ECO:0000313" key="3">
    <source>
        <dbReference type="EMBL" id="TFK99951.1"/>
    </source>
</evidence>
<dbReference type="SUPFAM" id="SSF52540">
    <property type="entry name" value="P-loop containing nucleoside triphosphate hydrolases"/>
    <property type="match status" value="1"/>
</dbReference>
<gene>
    <name evidence="3" type="ORF">BDV98DRAFT_550789</name>
</gene>
<name>A0A5C3QE30_9AGAR</name>
<evidence type="ECO:0000256" key="1">
    <source>
        <dbReference type="ARBA" id="ARBA00022737"/>
    </source>
</evidence>
<dbReference type="InterPro" id="IPR056884">
    <property type="entry name" value="NPHP3-like_N"/>
</dbReference>
<keyword evidence="4" id="KW-1185">Reference proteome</keyword>
<dbReference type="PANTHER" id="PTHR10039">
    <property type="entry name" value="AMELOGENIN"/>
    <property type="match status" value="1"/>
</dbReference>
<dbReference type="Proteomes" id="UP000305067">
    <property type="component" value="Unassembled WGS sequence"/>
</dbReference>
<sequence>MTGLELCAVRLPETLIFIHPRNPLFLYVQPVYPRQTVIMSMQAIPMKSEMNAGFLEPEDDRLQNGQHVIDNFLRVHSKNYQLTQNDTFDLQTDGTDEWLLKSAPYTTWKAGTGLKLACTGHAGAGKTVMSSVIIEDLKRTLPKATLLFLYIDSISNKIQSPHAFVLNLLSQVLKQSQDSDPLARDIAQLFVHQPSNLPGDLDAATSALRSELKRCSRVFLVVDALDEYRSGSPEDQTRLVQELESFGVSLLITSRSAVPFTGEHASCEVSATPGDIRRFAGTTLSMGDLQNILKYDPDMKEDVIDELLKCSDGTFLKPKLVLSYLARCKTPVEVKKTLDHAASLTVDELYKATFDDIQEETPWALRLLSLLSVAEDVCMGAGAAQQFLDFQQQQQDDDIKERVRPANKWIAACRGLVVLVNQDSVEDSVRLAPKTRSSASKEVVHISRARMKRGLRELEDYESPISGQCFRFSHATVRDFFQRSPSVLHIDNAKLDLIHTLLQYMPHMLDRLATNSDDGVDMATFNELSNAQFLATHHPLTWYTGLWLYHTDGLEDKILSSSIDACYDHPKFRWLISSLAEAPYRSMPDLPTSLSTHGLLPLLQAYFIRHP</sequence>
<dbReference type="STRING" id="1884261.A0A5C3QE30"/>
<keyword evidence="1" id="KW-0677">Repeat</keyword>
<feature type="domain" description="Nephrocystin 3-like N-terminal" evidence="2">
    <location>
        <begin position="94"/>
        <end position="255"/>
    </location>
</feature>
<protein>
    <recommendedName>
        <fullName evidence="2">Nephrocystin 3-like N-terminal domain-containing protein</fullName>
    </recommendedName>
</protein>
<dbReference type="InterPro" id="IPR027417">
    <property type="entry name" value="P-loop_NTPase"/>
</dbReference>
<accession>A0A5C3QE30</accession>
<dbReference type="EMBL" id="ML178831">
    <property type="protein sequence ID" value="TFK99951.1"/>
    <property type="molecule type" value="Genomic_DNA"/>
</dbReference>
<organism evidence="3 4">
    <name type="scientific">Pterulicium gracile</name>
    <dbReference type="NCBI Taxonomy" id="1884261"/>
    <lineage>
        <taxon>Eukaryota</taxon>
        <taxon>Fungi</taxon>
        <taxon>Dikarya</taxon>
        <taxon>Basidiomycota</taxon>
        <taxon>Agaricomycotina</taxon>
        <taxon>Agaricomycetes</taxon>
        <taxon>Agaricomycetidae</taxon>
        <taxon>Agaricales</taxon>
        <taxon>Pleurotineae</taxon>
        <taxon>Pterulaceae</taxon>
        <taxon>Pterulicium</taxon>
    </lineage>
</organism>
<dbReference type="PANTHER" id="PTHR10039:SF15">
    <property type="entry name" value="NACHT DOMAIN-CONTAINING PROTEIN"/>
    <property type="match status" value="1"/>
</dbReference>
<dbReference type="Gene3D" id="3.40.50.300">
    <property type="entry name" value="P-loop containing nucleotide triphosphate hydrolases"/>
    <property type="match status" value="1"/>
</dbReference>
<reference evidence="3 4" key="1">
    <citation type="journal article" date="2019" name="Nat. Ecol. Evol.">
        <title>Megaphylogeny resolves global patterns of mushroom evolution.</title>
        <authorList>
            <person name="Varga T."/>
            <person name="Krizsan K."/>
            <person name="Foldi C."/>
            <person name="Dima B."/>
            <person name="Sanchez-Garcia M."/>
            <person name="Sanchez-Ramirez S."/>
            <person name="Szollosi G.J."/>
            <person name="Szarkandi J.G."/>
            <person name="Papp V."/>
            <person name="Albert L."/>
            <person name="Andreopoulos W."/>
            <person name="Angelini C."/>
            <person name="Antonin V."/>
            <person name="Barry K.W."/>
            <person name="Bougher N.L."/>
            <person name="Buchanan P."/>
            <person name="Buyck B."/>
            <person name="Bense V."/>
            <person name="Catcheside P."/>
            <person name="Chovatia M."/>
            <person name="Cooper J."/>
            <person name="Damon W."/>
            <person name="Desjardin D."/>
            <person name="Finy P."/>
            <person name="Geml J."/>
            <person name="Haridas S."/>
            <person name="Hughes K."/>
            <person name="Justo A."/>
            <person name="Karasinski D."/>
            <person name="Kautmanova I."/>
            <person name="Kiss B."/>
            <person name="Kocsube S."/>
            <person name="Kotiranta H."/>
            <person name="LaButti K.M."/>
            <person name="Lechner B.E."/>
            <person name="Liimatainen K."/>
            <person name="Lipzen A."/>
            <person name="Lukacs Z."/>
            <person name="Mihaltcheva S."/>
            <person name="Morgado L.N."/>
            <person name="Niskanen T."/>
            <person name="Noordeloos M.E."/>
            <person name="Ohm R.A."/>
            <person name="Ortiz-Santana B."/>
            <person name="Ovrebo C."/>
            <person name="Racz N."/>
            <person name="Riley R."/>
            <person name="Savchenko A."/>
            <person name="Shiryaev A."/>
            <person name="Soop K."/>
            <person name="Spirin V."/>
            <person name="Szebenyi C."/>
            <person name="Tomsovsky M."/>
            <person name="Tulloss R.E."/>
            <person name="Uehling J."/>
            <person name="Grigoriev I.V."/>
            <person name="Vagvolgyi C."/>
            <person name="Papp T."/>
            <person name="Martin F.M."/>
            <person name="Miettinen O."/>
            <person name="Hibbett D.S."/>
            <person name="Nagy L.G."/>
        </authorList>
    </citation>
    <scope>NUCLEOTIDE SEQUENCE [LARGE SCALE GENOMIC DNA]</scope>
    <source>
        <strain evidence="3 4">CBS 309.79</strain>
    </source>
</reference>